<dbReference type="PRINTS" id="PR00348">
    <property type="entry name" value="UBIQUITIN"/>
</dbReference>
<comment type="caution">
    <text evidence="3">The sequence shown here is derived from an EMBL/GenBank/DDBJ whole genome shotgun (WGS) entry which is preliminary data.</text>
</comment>
<evidence type="ECO:0000313" key="3">
    <source>
        <dbReference type="EMBL" id="CAB9497939.1"/>
    </source>
</evidence>
<accession>A0A9N8DBX0</accession>
<dbReference type="AlphaFoldDB" id="A0A9N8DBX0"/>
<feature type="region of interest" description="Disordered" evidence="1">
    <location>
        <begin position="1"/>
        <end position="41"/>
    </location>
</feature>
<feature type="domain" description="Ubiquitin-like" evidence="2">
    <location>
        <begin position="1"/>
        <end position="53"/>
    </location>
</feature>
<protein>
    <submittedName>
        <fullName evidence="3">Polyubiquitin</fullName>
    </submittedName>
</protein>
<reference evidence="3" key="1">
    <citation type="submission" date="2020-06" db="EMBL/GenBank/DDBJ databases">
        <authorList>
            <consortium name="Plant Systems Biology data submission"/>
        </authorList>
    </citation>
    <scope>NUCLEOTIDE SEQUENCE</scope>
    <source>
        <strain evidence="3">D6</strain>
    </source>
</reference>
<dbReference type="EMBL" id="CAICTM010000028">
    <property type="protein sequence ID" value="CAB9497939.1"/>
    <property type="molecule type" value="Genomic_DNA"/>
</dbReference>
<dbReference type="SMART" id="SM00213">
    <property type="entry name" value="UBQ"/>
    <property type="match status" value="3"/>
</dbReference>
<dbReference type="PROSITE" id="PS50053">
    <property type="entry name" value="UBIQUITIN_2"/>
    <property type="match status" value="3"/>
</dbReference>
<dbReference type="OrthoDB" id="1885901at2759"/>
<dbReference type="Proteomes" id="UP001153069">
    <property type="component" value="Unassembled WGS sequence"/>
</dbReference>
<feature type="domain" description="Ubiquitin-like" evidence="2">
    <location>
        <begin position="135"/>
        <end position="210"/>
    </location>
</feature>
<gene>
    <name evidence="3" type="ORF">SEMRO_28_G018820.1</name>
</gene>
<evidence type="ECO:0000256" key="1">
    <source>
        <dbReference type="SAM" id="MobiDB-lite"/>
    </source>
</evidence>
<proteinExistence type="predicted"/>
<dbReference type="InterPro" id="IPR000626">
    <property type="entry name" value="Ubiquitin-like_dom"/>
</dbReference>
<name>A0A9N8DBX0_9STRA</name>
<dbReference type="PANTHER" id="PTHR10666">
    <property type="entry name" value="UBIQUITIN"/>
    <property type="match status" value="1"/>
</dbReference>
<dbReference type="InterPro" id="IPR019956">
    <property type="entry name" value="Ubiquitin_dom"/>
</dbReference>
<dbReference type="CDD" id="cd17039">
    <property type="entry name" value="Ubl_ubiquitin_like"/>
    <property type="match status" value="3"/>
</dbReference>
<dbReference type="Pfam" id="PF00240">
    <property type="entry name" value="ubiquitin"/>
    <property type="match status" value="3"/>
</dbReference>
<dbReference type="Gene3D" id="3.10.20.90">
    <property type="entry name" value="Phosphatidylinositol 3-kinase Catalytic Subunit, Chain A, domain 1"/>
    <property type="match status" value="3"/>
</dbReference>
<evidence type="ECO:0000259" key="2">
    <source>
        <dbReference type="PROSITE" id="PS50053"/>
    </source>
</evidence>
<keyword evidence="4" id="KW-1185">Reference proteome</keyword>
<dbReference type="SUPFAM" id="SSF54236">
    <property type="entry name" value="Ubiquitin-like"/>
    <property type="match status" value="3"/>
</dbReference>
<evidence type="ECO:0000313" key="4">
    <source>
        <dbReference type="Proteomes" id="UP001153069"/>
    </source>
</evidence>
<dbReference type="InterPro" id="IPR029071">
    <property type="entry name" value="Ubiquitin-like_domsf"/>
</dbReference>
<feature type="domain" description="Ubiquitin-like" evidence="2">
    <location>
        <begin position="58"/>
        <end position="133"/>
    </location>
</feature>
<organism evidence="3 4">
    <name type="scientific">Seminavis robusta</name>
    <dbReference type="NCBI Taxonomy" id="568900"/>
    <lineage>
        <taxon>Eukaryota</taxon>
        <taxon>Sar</taxon>
        <taxon>Stramenopiles</taxon>
        <taxon>Ochrophyta</taxon>
        <taxon>Bacillariophyta</taxon>
        <taxon>Bacillariophyceae</taxon>
        <taxon>Bacillariophycidae</taxon>
        <taxon>Naviculales</taxon>
        <taxon>Naviculaceae</taxon>
        <taxon>Seminavis</taxon>
    </lineage>
</organism>
<sequence>MAPSDSMDFVKEKVAPEAGIEPERQVLSFDGNNLSGNETADDVGLKDGSVIDLAPNTITVHVKNPDGTKVSVTMDPSKNVQSIKESIAPAVAMDPSEQILSFNGNPLLDDASADTAGLVDGSVIDLETKEPDDTINVLVKTPDGKTIPVKMKVSDTIESIKKQVSGESGIDVPQQVLKFEGKKLKDGETGEDAGLANGSVLHLDVNKAVSKKEAKKKKMAKLKQKAEGAWIEEKPKEYKYDFNPTPFDLTRFRAHFMVGDQVPMEMICPHDWNVKNFKVEILKLKNDTRFVKKYFAEMDNPDGLDIYAPGSDGEGDPLPDDIPVPRTSSPYAFFSVIRKSGY</sequence>
<dbReference type="InterPro" id="IPR050158">
    <property type="entry name" value="Ubiquitin_ubiquitin-like"/>
</dbReference>